<sequence>MSDKYDKDNEKDVNTNDKDGVSRRRFIKNTGLVAGGVVGGSLLGGVVTNQWNTTPDKDTQTKGNKTTPELQDARMFFSRKEDFEVLKAATERIFPEDDNGPGAVELGAPYFIDKQLAGQWGSNAKAYMRDPFKQGKQVQDYEHQDRDQDKQGPHSDTQNPTPTPRYQTRLNRGEMFIQGLRKLDKESQDRFKKKFIDAEGDQQDEILEAFEKGEVQMKGVEATTFFNLLLQTTLEGVYADPVYGGNKNMQGWVMKEYPGPRAAYINDIESDDFIKMEPKSLRDYQG</sequence>
<dbReference type="EC" id="1.1.99.3" evidence="2"/>
<dbReference type="PROSITE" id="PS51318">
    <property type="entry name" value="TAT"/>
    <property type="match status" value="1"/>
</dbReference>
<comment type="caution">
    <text evidence="2">The sequence shown here is derived from an EMBL/GenBank/DDBJ whole genome shotgun (WGS) entry which is preliminary data.</text>
</comment>
<keyword evidence="3" id="KW-1185">Reference proteome</keyword>
<name>A0ABS4SB42_9BACI</name>
<dbReference type="NCBIfam" id="TIGR01409">
    <property type="entry name" value="TAT_signal_seq"/>
    <property type="match status" value="1"/>
</dbReference>
<dbReference type="EMBL" id="JAGIKX010000033">
    <property type="protein sequence ID" value="MBP2258715.1"/>
    <property type="molecule type" value="Genomic_DNA"/>
</dbReference>
<dbReference type="GO" id="GO:0033717">
    <property type="term" value="F:gluconate 2-dehydrogenase (acceptor) activity"/>
    <property type="evidence" value="ECO:0007669"/>
    <property type="project" value="UniProtKB-EC"/>
</dbReference>
<keyword evidence="2" id="KW-0560">Oxidoreductase</keyword>
<dbReference type="Proteomes" id="UP001519294">
    <property type="component" value="Unassembled WGS sequence"/>
</dbReference>
<dbReference type="InterPro" id="IPR027056">
    <property type="entry name" value="Gluconate_2DH_su3"/>
</dbReference>
<evidence type="ECO:0000256" key="1">
    <source>
        <dbReference type="SAM" id="MobiDB-lite"/>
    </source>
</evidence>
<gene>
    <name evidence="2" type="ORF">J2Z81_002699</name>
</gene>
<accession>A0ABS4SB42</accession>
<dbReference type="RefSeq" id="WP_051681379.1">
    <property type="nucleotide sequence ID" value="NZ_JAGIKX010000033.1"/>
</dbReference>
<dbReference type="InterPro" id="IPR006311">
    <property type="entry name" value="TAT_signal"/>
</dbReference>
<feature type="region of interest" description="Disordered" evidence="1">
    <location>
        <begin position="134"/>
        <end position="168"/>
    </location>
</feature>
<feature type="region of interest" description="Disordered" evidence="1">
    <location>
        <begin position="1"/>
        <end position="21"/>
    </location>
</feature>
<evidence type="ECO:0000313" key="3">
    <source>
        <dbReference type="Proteomes" id="UP001519294"/>
    </source>
</evidence>
<organism evidence="2 3">
    <name type="scientific">Virgibacillus alimentarius</name>
    <dbReference type="NCBI Taxonomy" id="698769"/>
    <lineage>
        <taxon>Bacteria</taxon>
        <taxon>Bacillati</taxon>
        <taxon>Bacillota</taxon>
        <taxon>Bacilli</taxon>
        <taxon>Bacillales</taxon>
        <taxon>Bacillaceae</taxon>
        <taxon>Virgibacillus</taxon>
    </lineage>
</organism>
<protein>
    <submittedName>
        <fullName evidence="2">Gluconate 2-dehydrogenase gamma chain</fullName>
        <ecNumber evidence="2">1.1.99.3</ecNumber>
    </submittedName>
</protein>
<feature type="compositionally biased region" description="Basic and acidic residues" evidence="1">
    <location>
        <begin position="134"/>
        <end position="153"/>
    </location>
</feature>
<evidence type="ECO:0000313" key="2">
    <source>
        <dbReference type="EMBL" id="MBP2258715.1"/>
    </source>
</evidence>
<reference evidence="2 3" key="1">
    <citation type="submission" date="2021-03" db="EMBL/GenBank/DDBJ databases">
        <title>Genomic Encyclopedia of Type Strains, Phase IV (KMG-IV): sequencing the most valuable type-strain genomes for metagenomic binning, comparative biology and taxonomic classification.</title>
        <authorList>
            <person name="Goeker M."/>
        </authorList>
    </citation>
    <scope>NUCLEOTIDE SEQUENCE [LARGE SCALE GENOMIC DNA]</scope>
    <source>
        <strain evidence="2 3">DSM 25790</strain>
    </source>
</reference>
<proteinExistence type="predicted"/>
<feature type="compositionally biased region" description="Polar residues" evidence="1">
    <location>
        <begin position="154"/>
        <end position="168"/>
    </location>
</feature>
<dbReference type="Pfam" id="PF13618">
    <property type="entry name" value="Gluconate_2-dh3"/>
    <property type="match status" value="1"/>
</dbReference>
<dbReference type="InterPro" id="IPR019546">
    <property type="entry name" value="TAT_signal_bac_arc"/>
</dbReference>